<organism evidence="1">
    <name type="scientific">uncultured prokaryote</name>
    <dbReference type="NCBI Taxonomy" id="198431"/>
    <lineage>
        <taxon>unclassified sequences</taxon>
        <taxon>environmental samples</taxon>
    </lineage>
</organism>
<evidence type="ECO:0000313" key="1">
    <source>
        <dbReference type="EMBL" id="CRY96839.1"/>
    </source>
</evidence>
<reference evidence="1" key="2">
    <citation type="submission" date="2015-07" db="EMBL/GenBank/DDBJ databases">
        <title>Plasmids, circular viruses and viroids from rat gut.</title>
        <authorList>
            <person name="Jorgensen T.J."/>
            <person name="Hansen M.A."/>
            <person name="Xu Z."/>
            <person name="Tabak M.A."/>
            <person name="Sorensen S.J."/>
            <person name="Hansen L.H."/>
        </authorList>
    </citation>
    <scope>NUCLEOTIDE SEQUENCE</scope>
    <source>
        <strain evidence="1">RGFK1299</strain>
    </source>
</reference>
<reference evidence="1" key="1">
    <citation type="submission" date="2015-06" db="EMBL/GenBank/DDBJ databases">
        <authorList>
            <person name="Joergensen T."/>
        </authorList>
    </citation>
    <scope>NUCLEOTIDE SEQUENCE</scope>
    <source>
        <strain evidence="1">RGFK1299</strain>
    </source>
</reference>
<dbReference type="EMBL" id="LN853868">
    <property type="protein sequence ID" value="CRY96839.1"/>
    <property type="molecule type" value="Genomic_DNA"/>
</dbReference>
<name>A0A0H5Q601_9ZZZZ</name>
<proteinExistence type="predicted"/>
<protein>
    <submittedName>
        <fullName evidence="1">Uncharacterized protein</fullName>
    </submittedName>
</protein>
<dbReference type="AlphaFoldDB" id="A0A0H5Q601"/>
<sequence length="111" mass="13024">MSIFIGIFIPVKKQHMALGRPVNKDTHYKLIVHTLGKHRYASTKVFTVGKNGKKQYTYKHWGTLEDGNRFHPGSIRRNISRRCRIVLSIQIRFTDSWHQPLQIRSTTVRHS</sequence>
<accession>A0A0H5Q601</accession>